<dbReference type="SUPFAM" id="SSF51905">
    <property type="entry name" value="FAD/NAD(P)-binding domain"/>
    <property type="match status" value="1"/>
</dbReference>
<reference evidence="5" key="1">
    <citation type="journal article" date="2020" name="Stud. Mycol.">
        <title>101 Dothideomycetes genomes: a test case for predicting lifestyles and emergence of pathogens.</title>
        <authorList>
            <person name="Haridas S."/>
            <person name="Albert R."/>
            <person name="Binder M."/>
            <person name="Bloem J."/>
            <person name="Labutti K."/>
            <person name="Salamov A."/>
            <person name="Andreopoulos B."/>
            <person name="Baker S."/>
            <person name="Barry K."/>
            <person name="Bills G."/>
            <person name="Bluhm B."/>
            <person name="Cannon C."/>
            <person name="Castanera R."/>
            <person name="Culley D."/>
            <person name="Daum C."/>
            <person name="Ezra D."/>
            <person name="Gonzalez J."/>
            <person name="Henrissat B."/>
            <person name="Kuo A."/>
            <person name="Liang C."/>
            <person name="Lipzen A."/>
            <person name="Lutzoni F."/>
            <person name="Magnuson J."/>
            <person name="Mondo S."/>
            <person name="Nolan M."/>
            <person name="Ohm R."/>
            <person name="Pangilinan J."/>
            <person name="Park H.-J."/>
            <person name="Ramirez L."/>
            <person name="Alfaro M."/>
            <person name="Sun H."/>
            <person name="Tritt A."/>
            <person name="Yoshinaga Y."/>
            <person name="Zwiers L.-H."/>
            <person name="Turgeon B."/>
            <person name="Goodwin S."/>
            <person name="Spatafora J."/>
            <person name="Crous P."/>
            <person name="Grigoriev I."/>
        </authorList>
    </citation>
    <scope>NUCLEOTIDE SEQUENCE</scope>
    <source>
        <strain evidence="5">CBS 207.26</strain>
    </source>
</reference>
<evidence type="ECO:0000256" key="2">
    <source>
        <dbReference type="PIRSR" id="PIRSR000137-2"/>
    </source>
</evidence>
<comment type="cofactor">
    <cofactor evidence="2">
        <name>FAD</name>
        <dbReference type="ChEBI" id="CHEBI:57692"/>
    </cofactor>
</comment>
<name>A0A6A6DMR5_9PEZI</name>
<sequence>MNSTWDYIIVGSGAAGIPLADRLSESGKSVLLLERGWASSRRYGGQLRPAWLEGSNLTRFDIPGLYTYIWANHTENQGILCPDYSVPASCVLGGGTAINGGLWWKPTKDDWDTVMPPGFQSTDLAPAVSRAFARIPWTDTPSQDGKLYHFFINGERGGPMATYLLSASQKKNFELKMNTTVTRVLRKPKDVTGVEVEESGPGGVSGIINLNPKGKVILSAGVFGTSKILFRSGIGPKDQLEIVKSAEGDKLVDEKDWIDLPVGKLLDDGPAITIAITKPGLETYDWEAAYNTPIPEDAKSYLKSRSGALAQIEPSIGPIFWDEVKGEDGKTRVVQWNSNTVNSEGVGSIIAFTNNLNLGKTARGRLTINSSLKVNVSIPPFYNDEGDHDFKAILSSTKDLVSIIQNISNATFFMPPPDTDLETYLRQSATPSPSLTSNHWVGSTQMRSSCSDPSAVIDTTTTVCGTSNLHIVDAGIINGVPAANPQAAIVSIAERASEIILGLK</sequence>
<feature type="binding site" evidence="2">
    <location>
        <position position="91"/>
    </location>
    <ligand>
        <name>FAD</name>
        <dbReference type="ChEBI" id="CHEBI:57692"/>
    </ligand>
</feature>
<evidence type="ECO:0000259" key="3">
    <source>
        <dbReference type="Pfam" id="PF00732"/>
    </source>
</evidence>
<dbReference type="Pfam" id="PF13450">
    <property type="entry name" value="NAD_binding_8"/>
    <property type="match status" value="1"/>
</dbReference>
<dbReference type="InterPro" id="IPR036188">
    <property type="entry name" value="FAD/NAD-bd_sf"/>
</dbReference>
<dbReference type="Gene3D" id="3.50.50.60">
    <property type="entry name" value="FAD/NAD(P)-binding domain"/>
    <property type="match status" value="2"/>
</dbReference>
<dbReference type="AlphaFoldDB" id="A0A6A6DMR5"/>
<keyword evidence="2" id="KW-0285">Flavoprotein</keyword>
<dbReference type="Proteomes" id="UP000800200">
    <property type="component" value="Unassembled WGS sequence"/>
</dbReference>
<dbReference type="InterPro" id="IPR000172">
    <property type="entry name" value="GMC_OxRdtase_N"/>
</dbReference>
<accession>A0A6A6DMR5</accession>
<dbReference type="GO" id="GO:0016614">
    <property type="term" value="F:oxidoreductase activity, acting on CH-OH group of donors"/>
    <property type="evidence" value="ECO:0007669"/>
    <property type="project" value="InterPro"/>
</dbReference>
<protein>
    <submittedName>
        <fullName evidence="5">GMC oxidoreductase</fullName>
    </submittedName>
</protein>
<feature type="domain" description="Glucose-methanol-choline oxidoreductase N-terminal" evidence="3">
    <location>
        <begin position="153"/>
        <end position="268"/>
    </location>
</feature>
<evidence type="ECO:0000313" key="5">
    <source>
        <dbReference type="EMBL" id="KAF2180834.1"/>
    </source>
</evidence>
<dbReference type="OrthoDB" id="413885at2759"/>
<gene>
    <name evidence="5" type="ORF">K469DRAFT_729735</name>
</gene>
<comment type="similarity">
    <text evidence="1">Belongs to the GMC oxidoreductase family.</text>
</comment>
<keyword evidence="6" id="KW-1185">Reference proteome</keyword>
<dbReference type="Pfam" id="PF05199">
    <property type="entry name" value="GMC_oxred_C"/>
    <property type="match status" value="1"/>
</dbReference>
<feature type="domain" description="Glucose-methanol-choline oxidoreductase C-terminal" evidence="4">
    <location>
        <begin position="361"/>
        <end position="493"/>
    </location>
</feature>
<keyword evidence="2" id="KW-0274">FAD</keyword>
<dbReference type="PIRSF" id="PIRSF000137">
    <property type="entry name" value="Alcohol_oxidase"/>
    <property type="match status" value="1"/>
</dbReference>
<organism evidence="5 6">
    <name type="scientific">Zopfia rhizophila CBS 207.26</name>
    <dbReference type="NCBI Taxonomy" id="1314779"/>
    <lineage>
        <taxon>Eukaryota</taxon>
        <taxon>Fungi</taxon>
        <taxon>Dikarya</taxon>
        <taxon>Ascomycota</taxon>
        <taxon>Pezizomycotina</taxon>
        <taxon>Dothideomycetes</taxon>
        <taxon>Dothideomycetes incertae sedis</taxon>
        <taxon>Zopfiaceae</taxon>
        <taxon>Zopfia</taxon>
    </lineage>
</organism>
<evidence type="ECO:0000256" key="1">
    <source>
        <dbReference type="ARBA" id="ARBA00010790"/>
    </source>
</evidence>
<dbReference type="PANTHER" id="PTHR47190:SF2">
    <property type="entry name" value="CELLOBIOSE DEHYDROGENASE (AFU_ORTHOLOGUE AFUA_2G17620)"/>
    <property type="match status" value="1"/>
</dbReference>
<feature type="binding site" evidence="2">
    <location>
        <position position="181"/>
    </location>
    <ligand>
        <name>FAD</name>
        <dbReference type="ChEBI" id="CHEBI:57692"/>
    </ligand>
</feature>
<dbReference type="GO" id="GO:0050660">
    <property type="term" value="F:flavin adenine dinucleotide binding"/>
    <property type="evidence" value="ECO:0007669"/>
    <property type="project" value="InterPro"/>
</dbReference>
<feature type="binding site" evidence="2">
    <location>
        <begin position="485"/>
        <end position="486"/>
    </location>
    <ligand>
        <name>FAD</name>
        <dbReference type="ChEBI" id="CHEBI:57692"/>
    </ligand>
</feature>
<dbReference type="EMBL" id="ML994656">
    <property type="protein sequence ID" value="KAF2180834.1"/>
    <property type="molecule type" value="Genomic_DNA"/>
</dbReference>
<dbReference type="InterPro" id="IPR007867">
    <property type="entry name" value="GMC_OxRtase_C"/>
</dbReference>
<dbReference type="InterPro" id="IPR012132">
    <property type="entry name" value="GMC_OxRdtase"/>
</dbReference>
<proteinExistence type="inferred from homology"/>
<dbReference type="InterPro" id="IPR053208">
    <property type="entry name" value="GMC_Oxidoreductase_CD"/>
</dbReference>
<evidence type="ECO:0000313" key="6">
    <source>
        <dbReference type="Proteomes" id="UP000800200"/>
    </source>
</evidence>
<dbReference type="Pfam" id="PF00732">
    <property type="entry name" value="GMC_oxred_N"/>
    <property type="match status" value="1"/>
</dbReference>
<evidence type="ECO:0000259" key="4">
    <source>
        <dbReference type="Pfam" id="PF05199"/>
    </source>
</evidence>
<dbReference type="SUPFAM" id="SSF54373">
    <property type="entry name" value="FAD-linked reductases, C-terminal domain"/>
    <property type="match status" value="1"/>
</dbReference>
<dbReference type="PANTHER" id="PTHR47190">
    <property type="entry name" value="DEHYDROGENASE, PUTATIVE-RELATED"/>
    <property type="match status" value="1"/>
</dbReference>